<feature type="domain" description="PLD phosphodiesterase" evidence="1">
    <location>
        <begin position="100"/>
        <end position="127"/>
    </location>
</feature>
<sequence>MAPAGDSHVQIFPSGPQSSTQHIEQLLVAALYAARREIVLTTPYFIPSETLLTALRSAAIRGVRVILIVPEKIDSTLVRYASNAYVEDLLEVGITILRFRAGLLHTKSMVVDEEITIFGTVNLDLRSFELNFEVSMLTYDPAFAATARAMQSQYESKSQALQLARWRGRPDWRRRLENAVQVLSPLL</sequence>
<dbReference type="PANTHER" id="PTHR21248">
    <property type="entry name" value="CARDIOLIPIN SYNTHASE"/>
    <property type="match status" value="1"/>
</dbReference>
<dbReference type="SUPFAM" id="SSF56024">
    <property type="entry name" value="Phospholipase D/nuclease"/>
    <property type="match status" value="1"/>
</dbReference>
<dbReference type="Proteomes" id="UP000749010">
    <property type="component" value="Unassembled WGS sequence"/>
</dbReference>
<evidence type="ECO:0000259" key="1">
    <source>
        <dbReference type="PROSITE" id="PS50035"/>
    </source>
</evidence>
<gene>
    <name evidence="2" type="ORF">E4Q23_09875</name>
</gene>
<name>A0ABX1TX63_9PROT</name>
<dbReference type="Pfam" id="PF13091">
    <property type="entry name" value="PLDc_2"/>
    <property type="match status" value="1"/>
</dbReference>
<protein>
    <recommendedName>
        <fullName evidence="1">PLD phosphodiesterase domain-containing protein</fullName>
    </recommendedName>
</protein>
<dbReference type="InterPro" id="IPR001736">
    <property type="entry name" value="PLipase_D/transphosphatidylase"/>
</dbReference>
<evidence type="ECO:0000313" key="3">
    <source>
        <dbReference type="Proteomes" id="UP000749010"/>
    </source>
</evidence>
<dbReference type="SMART" id="SM00155">
    <property type="entry name" value="PLDc"/>
    <property type="match status" value="1"/>
</dbReference>
<dbReference type="InterPro" id="IPR025202">
    <property type="entry name" value="PLD-like_dom"/>
</dbReference>
<reference evidence="2 3" key="1">
    <citation type="submission" date="2019-03" db="EMBL/GenBank/DDBJ databases">
        <title>Metabolic reconstructions from genomes of highly enriched 'Candidatus Accumulibacter' and 'Candidatus Competibacter' bioreactor populations.</title>
        <authorList>
            <person name="Annavajhala M.K."/>
            <person name="Welles L."/>
            <person name="Abbas B."/>
            <person name="Sorokin D."/>
            <person name="Park H."/>
            <person name="Van Loosdrecht M."/>
            <person name="Chandran K."/>
        </authorList>
    </citation>
    <scope>NUCLEOTIDE SEQUENCE [LARGE SCALE GENOMIC DNA]</scope>
    <source>
        <strain evidence="2 3">SBR_S</strain>
    </source>
</reference>
<dbReference type="PROSITE" id="PS50035">
    <property type="entry name" value="PLD"/>
    <property type="match status" value="1"/>
</dbReference>
<dbReference type="Gene3D" id="3.30.870.10">
    <property type="entry name" value="Endonuclease Chain A"/>
    <property type="match status" value="1"/>
</dbReference>
<dbReference type="PANTHER" id="PTHR21248:SF22">
    <property type="entry name" value="PHOSPHOLIPASE D"/>
    <property type="match status" value="1"/>
</dbReference>
<comment type="caution">
    <text evidence="2">The sequence shown here is derived from an EMBL/GenBank/DDBJ whole genome shotgun (WGS) entry which is preliminary data.</text>
</comment>
<accession>A0ABX1TX63</accession>
<proteinExistence type="predicted"/>
<evidence type="ECO:0000313" key="2">
    <source>
        <dbReference type="EMBL" id="NMQ28040.1"/>
    </source>
</evidence>
<keyword evidence="3" id="KW-1185">Reference proteome</keyword>
<dbReference type="EMBL" id="SPMY01000025">
    <property type="protein sequence ID" value="NMQ28040.1"/>
    <property type="molecule type" value="Genomic_DNA"/>
</dbReference>
<organism evidence="2 3">
    <name type="scientific">Candidatus Accumulibacter phosphatis</name>
    <dbReference type="NCBI Taxonomy" id="327160"/>
    <lineage>
        <taxon>Bacteria</taxon>
        <taxon>Pseudomonadati</taxon>
        <taxon>Pseudomonadota</taxon>
        <taxon>Betaproteobacteria</taxon>
        <taxon>Candidatus Accumulibacter</taxon>
    </lineage>
</organism>